<dbReference type="InterPro" id="IPR036265">
    <property type="entry name" value="HIT-like_sf"/>
</dbReference>
<keyword evidence="6" id="KW-1185">Reference proteome</keyword>
<sequence length="195" mass="21356">MASPDSCSSCPFCKIAAASPPAAFGGNAHSQPFDPSVQGSAHLILSTDHVLAFLDIMPLTNGHVLVAPRQHYEKLGDMGVAAGQEMGKWLPVISRVVTEVIFGDDPDRHWNVVQNNGERAAQQVPHVHFHIIPRPSDFAHKPSFAMFGRGQRHELDDDEGAELARAMRVELELEVERIKRDEGIDLSQKPGKGKL</sequence>
<dbReference type="SUPFAM" id="SSF54197">
    <property type="entry name" value="HIT-like"/>
    <property type="match status" value="1"/>
</dbReference>
<dbReference type="OrthoDB" id="1915375at2759"/>
<dbReference type="PANTHER" id="PTHR46648">
    <property type="entry name" value="HIT FAMILY PROTEIN 1"/>
    <property type="match status" value="1"/>
</dbReference>
<gene>
    <name evidence="5" type="ORF">PECM_004977</name>
</gene>
<feature type="short sequence motif" description="Histidine triad motif" evidence="2 3">
    <location>
        <begin position="126"/>
        <end position="130"/>
    </location>
</feature>
<dbReference type="EMBL" id="WIWV01000033">
    <property type="protein sequence ID" value="KAF7716936.1"/>
    <property type="molecule type" value="Genomic_DNA"/>
</dbReference>
<dbReference type="Gene3D" id="3.30.428.10">
    <property type="entry name" value="HIT-like"/>
    <property type="match status" value="1"/>
</dbReference>
<evidence type="ECO:0000313" key="6">
    <source>
        <dbReference type="Proteomes" id="UP000631181"/>
    </source>
</evidence>
<accession>A0A8J8W3H9</accession>
<organism evidence="5 6">
    <name type="scientific">Penicillium ucsense</name>
    <dbReference type="NCBI Taxonomy" id="2839758"/>
    <lineage>
        <taxon>Eukaryota</taxon>
        <taxon>Fungi</taxon>
        <taxon>Dikarya</taxon>
        <taxon>Ascomycota</taxon>
        <taxon>Pezizomycotina</taxon>
        <taxon>Eurotiomycetes</taxon>
        <taxon>Eurotiomycetidae</taxon>
        <taxon>Eurotiales</taxon>
        <taxon>Aspergillaceae</taxon>
        <taxon>Penicillium</taxon>
    </lineage>
</organism>
<dbReference type="Proteomes" id="UP000631181">
    <property type="component" value="Unassembled WGS sequence"/>
</dbReference>
<evidence type="ECO:0000259" key="4">
    <source>
        <dbReference type="PROSITE" id="PS51084"/>
    </source>
</evidence>
<dbReference type="PROSITE" id="PS00892">
    <property type="entry name" value="HIT_1"/>
    <property type="match status" value="1"/>
</dbReference>
<dbReference type="InterPro" id="IPR019808">
    <property type="entry name" value="Histidine_triad_CS"/>
</dbReference>
<reference evidence="5" key="1">
    <citation type="journal article" date="2020" name="Front. Microbiol.">
        <title>Gene regulatory networks of Penicillium echinulatum 2HH and Penicillium oxalicum 114-2 inferred by a computational biology approach.</title>
        <authorList>
            <person name="Lenz A.R."/>
            <person name="Galan-Vasquez E."/>
            <person name="Balbinot E."/>
            <person name="De Abreu F.P."/>
            <person name="De Oliveira N.S."/>
            <person name="Da Rosa L.O."/>
            <person name="De Avila E Silva S."/>
            <person name="Camassola M."/>
            <person name="Dillon A.J.P."/>
            <person name="Perez-Rueda E."/>
        </authorList>
    </citation>
    <scope>NUCLEOTIDE SEQUENCE</scope>
    <source>
        <strain evidence="5">S1M29</strain>
    </source>
</reference>
<dbReference type="InterPro" id="IPR001310">
    <property type="entry name" value="Histidine_triad_HIT"/>
</dbReference>
<dbReference type="AlphaFoldDB" id="A0A8J8W3H9"/>
<dbReference type="PROSITE" id="PS51084">
    <property type="entry name" value="HIT_2"/>
    <property type="match status" value="1"/>
</dbReference>
<protein>
    <submittedName>
        <fullName evidence="5">HIT domain-containing protein</fullName>
    </submittedName>
</protein>
<evidence type="ECO:0000256" key="2">
    <source>
        <dbReference type="PIRSR" id="PIRSR601310-3"/>
    </source>
</evidence>
<dbReference type="PANTHER" id="PTHR46648:SF2">
    <property type="entry name" value="HIT DOMAIN-CONTAINING PROTEIN"/>
    <property type="match status" value="1"/>
</dbReference>
<dbReference type="InterPro" id="IPR011146">
    <property type="entry name" value="HIT-like"/>
</dbReference>
<dbReference type="Pfam" id="PF01230">
    <property type="entry name" value="HIT"/>
    <property type="match status" value="1"/>
</dbReference>
<dbReference type="GO" id="GO:0009117">
    <property type="term" value="P:nucleotide metabolic process"/>
    <property type="evidence" value="ECO:0007669"/>
    <property type="project" value="TreeGrafter"/>
</dbReference>
<name>A0A8J8W3H9_9EURO</name>
<evidence type="ECO:0000256" key="1">
    <source>
        <dbReference type="PIRSR" id="PIRSR601310-1"/>
    </source>
</evidence>
<dbReference type="PRINTS" id="PR00332">
    <property type="entry name" value="HISTRIAD"/>
</dbReference>
<feature type="domain" description="HIT" evidence="4">
    <location>
        <begin position="30"/>
        <end position="144"/>
    </location>
</feature>
<evidence type="ECO:0000256" key="3">
    <source>
        <dbReference type="PROSITE-ProRule" id="PRU00464"/>
    </source>
</evidence>
<dbReference type="GO" id="GO:0003824">
    <property type="term" value="F:catalytic activity"/>
    <property type="evidence" value="ECO:0007669"/>
    <property type="project" value="InterPro"/>
</dbReference>
<proteinExistence type="predicted"/>
<comment type="caution">
    <text evidence="5">The sequence shown here is derived from an EMBL/GenBank/DDBJ whole genome shotgun (WGS) entry which is preliminary data.</text>
</comment>
<feature type="active site" description="Tele-AMP-histidine intermediate" evidence="1">
    <location>
        <position position="128"/>
    </location>
</feature>
<evidence type="ECO:0000313" key="5">
    <source>
        <dbReference type="EMBL" id="KAF7716936.1"/>
    </source>
</evidence>